<name>A0A0R3RSI0_9BILA</name>
<dbReference type="AlphaFoldDB" id="A0A0R3RSI0"/>
<reference evidence="2" key="1">
    <citation type="submission" date="2017-02" db="UniProtKB">
        <authorList>
            <consortium name="WormBaseParasite"/>
        </authorList>
    </citation>
    <scope>IDENTIFICATION</scope>
</reference>
<proteinExistence type="predicted"/>
<protein>
    <submittedName>
        <fullName evidence="2">Uncharacterized protein</fullName>
    </submittedName>
</protein>
<dbReference type="Proteomes" id="UP000050640">
    <property type="component" value="Unplaced"/>
</dbReference>
<evidence type="ECO:0000313" key="2">
    <source>
        <dbReference type="WBParaSite" id="EEL_0000480201-mRNA-1"/>
    </source>
</evidence>
<dbReference type="WBParaSite" id="EEL_0000480201-mRNA-1">
    <property type="protein sequence ID" value="EEL_0000480201-mRNA-1"/>
    <property type="gene ID" value="EEL_0000480201"/>
</dbReference>
<accession>A0A0R3RSI0</accession>
<organism evidence="1 2">
    <name type="scientific">Elaeophora elaphi</name>
    <dbReference type="NCBI Taxonomy" id="1147741"/>
    <lineage>
        <taxon>Eukaryota</taxon>
        <taxon>Metazoa</taxon>
        <taxon>Ecdysozoa</taxon>
        <taxon>Nematoda</taxon>
        <taxon>Chromadorea</taxon>
        <taxon>Rhabditida</taxon>
        <taxon>Spirurina</taxon>
        <taxon>Spiruromorpha</taxon>
        <taxon>Filarioidea</taxon>
        <taxon>Onchocercidae</taxon>
        <taxon>Elaeophora</taxon>
    </lineage>
</organism>
<keyword evidence="1" id="KW-1185">Reference proteome</keyword>
<sequence>MEAAKIANSWKENEQHKLNFYKCEYEPIWERQEQMNYGKKYALIVLSYAYLLQDLCNSHYGKGAKVWVLQKTLTNSTSCIHKIHMTPCHSLLLEGSASKIYNNERVPPTSCGGLFGTPMPYEFITSERDIRAPQATNEMMKKIYMNQNVLASALHIQCPRCAVRSGWYA</sequence>
<evidence type="ECO:0000313" key="1">
    <source>
        <dbReference type="Proteomes" id="UP000050640"/>
    </source>
</evidence>